<keyword evidence="2" id="KW-1185">Reference proteome</keyword>
<feature type="non-terminal residue" evidence="1">
    <location>
        <position position="1"/>
    </location>
</feature>
<accession>A0AAQ4F8E4</accession>
<gene>
    <name evidence="1" type="ORF">V5799_015737</name>
</gene>
<dbReference type="Proteomes" id="UP001321473">
    <property type="component" value="Unassembled WGS sequence"/>
</dbReference>
<reference evidence="1 2" key="1">
    <citation type="journal article" date="2023" name="Arcadia Sci">
        <title>De novo assembly of a long-read Amblyomma americanum tick genome.</title>
        <authorList>
            <person name="Chou S."/>
            <person name="Poskanzer K.E."/>
            <person name="Rollins M."/>
            <person name="Thuy-Boun P.S."/>
        </authorList>
    </citation>
    <scope>NUCLEOTIDE SEQUENCE [LARGE SCALE GENOMIC DNA]</scope>
    <source>
        <strain evidence="1">F_SG_1</strain>
        <tissue evidence="1">Salivary glands</tissue>
    </source>
</reference>
<evidence type="ECO:0000313" key="2">
    <source>
        <dbReference type="Proteomes" id="UP001321473"/>
    </source>
</evidence>
<organism evidence="1 2">
    <name type="scientific">Amblyomma americanum</name>
    <name type="common">Lone star tick</name>
    <dbReference type="NCBI Taxonomy" id="6943"/>
    <lineage>
        <taxon>Eukaryota</taxon>
        <taxon>Metazoa</taxon>
        <taxon>Ecdysozoa</taxon>
        <taxon>Arthropoda</taxon>
        <taxon>Chelicerata</taxon>
        <taxon>Arachnida</taxon>
        <taxon>Acari</taxon>
        <taxon>Parasitiformes</taxon>
        <taxon>Ixodida</taxon>
        <taxon>Ixodoidea</taxon>
        <taxon>Ixodidae</taxon>
        <taxon>Amblyomminae</taxon>
        <taxon>Amblyomma</taxon>
    </lineage>
</organism>
<dbReference type="EMBL" id="JARKHS020006133">
    <property type="protein sequence ID" value="KAK8782922.1"/>
    <property type="molecule type" value="Genomic_DNA"/>
</dbReference>
<comment type="caution">
    <text evidence="1">The sequence shown here is derived from an EMBL/GenBank/DDBJ whole genome shotgun (WGS) entry which is preliminary data.</text>
</comment>
<protein>
    <submittedName>
        <fullName evidence="1">Uncharacterized protein</fullName>
    </submittedName>
</protein>
<dbReference type="AlphaFoldDB" id="A0AAQ4F8E4"/>
<sequence length="98" mass="10772">VNFKGIFIAEPFKVFDYYEMLCSLIPELRHSKPGQLNSKKYALLKAVIADGDQKAPGCISFRELMQGGDADVKAAQDQVGMDDPLTIVFTSVCISAWA</sequence>
<name>A0AAQ4F8E4_AMBAM</name>
<proteinExistence type="predicted"/>
<evidence type="ECO:0000313" key="1">
    <source>
        <dbReference type="EMBL" id="KAK8782922.1"/>
    </source>
</evidence>